<organism evidence="1 2">
    <name type="scientific">Acidisarcina polymorpha</name>
    <dbReference type="NCBI Taxonomy" id="2211140"/>
    <lineage>
        <taxon>Bacteria</taxon>
        <taxon>Pseudomonadati</taxon>
        <taxon>Acidobacteriota</taxon>
        <taxon>Terriglobia</taxon>
        <taxon>Terriglobales</taxon>
        <taxon>Acidobacteriaceae</taxon>
        <taxon>Acidisarcina</taxon>
    </lineage>
</organism>
<dbReference type="AlphaFoldDB" id="A0A2Z5FYZ6"/>
<dbReference type="KEGG" id="abas:ACPOL_2757"/>
<protein>
    <submittedName>
        <fullName evidence="1">Uncharacterized protein</fullName>
    </submittedName>
</protein>
<proteinExistence type="predicted"/>
<evidence type="ECO:0000313" key="1">
    <source>
        <dbReference type="EMBL" id="AXC12068.1"/>
    </source>
</evidence>
<reference evidence="1 2" key="1">
    <citation type="journal article" date="2018" name="Front. Microbiol.">
        <title>Hydrolytic Capabilities as a Key to Environmental Success: Chitinolytic and Cellulolytic Acidobacteria From Acidic Sub-arctic Soils and Boreal Peatlands.</title>
        <authorList>
            <person name="Belova S.E."/>
            <person name="Ravin N.V."/>
            <person name="Pankratov T.A."/>
            <person name="Rakitin A.L."/>
            <person name="Ivanova A.A."/>
            <person name="Beletsky A.V."/>
            <person name="Mardanov A.V."/>
            <person name="Sinninghe Damste J.S."/>
            <person name="Dedysh S.N."/>
        </authorList>
    </citation>
    <scope>NUCLEOTIDE SEQUENCE [LARGE SCALE GENOMIC DNA]</scope>
    <source>
        <strain evidence="1 2">SBC82</strain>
    </source>
</reference>
<keyword evidence="2" id="KW-1185">Reference proteome</keyword>
<gene>
    <name evidence="1" type="ORF">ACPOL_2757</name>
</gene>
<sequence length="50" mass="5819">MIYTINQRDLVFASQTKGELPRGVPTGKASSENYYVFSDREVCFSFDFFR</sequence>
<dbReference type="EMBL" id="CP030840">
    <property type="protein sequence ID" value="AXC12068.1"/>
    <property type="molecule type" value="Genomic_DNA"/>
</dbReference>
<dbReference type="Proteomes" id="UP000253606">
    <property type="component" value="Chromosome"/>
</dbReference>
<accession>A0A2Z5FYZ6</accession>
<evidence type="ECO:0000313" key="2">
    <source>
        <dbReference type="Proteomes" id="UP000253606"/>
    </source>
</evidence>
<name>A0A2Z5FYZ6_9BACT</name>